<proteinExistence type="predicted"/>
<dbReference type="PROSITE" id="PS51384">
    <property type="entry name" value="FAD_FR"/>
    <property type="match status" value="1"/>
</dbReference>
<comment type="caution">
    <text evidence="2">The sequence shown here is derived from an EMBL/GenBank/DDBJ whole genome shotgun (WGS) entry which is preliminary data.</text>
</comment>
<dbReference type="InterPro" id="IPR007037">
    <property type="entry name" value="SIP_rossman_dom"/>
</dbReference>
<evidence type="ECO:0000313" key="2">
    <source>
        <dbReference type="EMBL" id="MCD5314274.1"/>
    </source>
</evidence>
<feature type="domain" description="FAD-binding FR-type" evidence="1">
    <location>
        <begin position="15"/>
        <end position="125"/>
    </location>
</feature>
<dbReference type="Gene3D" id="3.40.50.80">
    <property type="entry name" value="Nucleotide-binding domain of ferredoxin-NADP reductase (FNR) module"/>
    <property type="match status" value="1"/>
</dbReference>
<dbReference type="PANTHER" id="PTHR30157:SF0">
    <property type="entry name" value="NADPH-DEPENDENT FERRIC-CHELATE REDUCTASE"/>
    <property type="match status" value="1"/>
</dbReference>
<dbReference type="InterPro" id="IPR039374">
    <property type="entry name" value="SIP_fam"/>
</dbReference>
<evidence type="ECO:0000313" key="3">
    <source>
        <dbReference type="Proteomes" id="UP001138997"/>
    </source>
</evidence>
<gene>
    <name evidence="2" type="ORF">LR394_25510</name>
</gene>
<evidence type="ECO:0000259" key="1">
    <source>
        <dbReference type="PROSITE" id="PS51384"/>
    </source>
</evidence>
<dbReference type="RefSeq" id="WP_231446648.1">
    <property type="nucleotide sequence ID" value="NZ_JAJOMB010000015.1"/>
</dbReference>
<dbReference type="GO" id="GO:0016491">
    <property type="term" value="F:oxidoreductase activity"/>
    <property type="evidence" value="ECO:0007669"/>
    <property type="project" value="InterPro"/>
</dbReference>
<dbReference type="PANTHER" id="PTHR30157">
    <property type="entry name" value="FERRIC REDUCTASE, NADPH-DEPENDENT"/>
    <property type="match status" value="1"/>
</dbReference>
<dbReference type="InterPro" id="IPR039261">
    <property type="entry name" value="FNR_nucleotide-bd"/>
</dbReference>
<dbReference type="Gene3D" id="2.40.30.10">
    <property type="entry name" value="Translation factors"/>
    <property type="match status" value="1"/>
</dbReference>
<dbReference type="Pfam" id="PF08021">
    <property type="entry name" value="FAD_binding_9"/>
    <property type="match status" value="1"/>
</dbReference>
<dbReference type="Pfam" id="PF04954">
    <property type="entry name" value="SIP"/>
    <property type="match status" value="1"/>
</dbReference>
<protein>
    <submittedName>
        <fullName evidence="2">Siderophore-interacting protein</fullName>
    </submittedName>
</protein>
<dbReference type="InterPro" id="IPR017938">
    <property type="entry name" value="Riboflavin_synthase-like_b-brl"/>
</dbReference>
<dbReference type="InterPro" id="IPR013113">
    <property type="entry name" value="SIP_FAD-bd"/>
</dbReference>
<accession>A0A9X1SW27</accession>
<dbReference type="SUPFAM" id="SSF63380">
    <property type="entry name" value="Riboflavin synthase domain-like"/>
    <property type="match status" value="1"/>
</dbReference>
<organism evidence="2 3">
    <name type="scientific">Kineosporia babensis</name>
    <dbReference type="NCBI Taxonomy" id="499548"/>
    <lineage>
        <taxon>Bacteria</taxon>
        <taxon>Bacillati</taxon>
        <taxon>Actinomycetota</taxon>
        <taxon>Actinomycetes</taxon>
        <taxon>Kineosporiales</taxon>
        <taxon>Kineosporiaceae</taxon>
        <taxon>Kineosporia</taxon>
    </lineage>
</organism>
<dbReference type="InterPro" id="IPR017927">
    <property type="entry name" value="FAD-bd_FR_type"/>
</dbReference>
<name>A0A9X1SW27_9ACTN</name>
<dbReference type="CDD" id="cd06193">
    <property type="entry name" value="siderophore_interacting"/>
    <property type="match status" value="1"/>
</dbReference>
<dbReference type="Proteomes" id="UP001138997">
    <property type="component" value="Unassembled WGS sequence"/>
</dbReference>
<sequence>MAGNWQRGVMRLMGIANHPVKVDQVVDITPWYRRIVFTAPAFVADLELFPTLWVRLWVPAGGNQAGGKLAQRAYTIVEADKTAGTFTVEFVLHEAGGPAGDWARQAQPGDGLEIAMTPARVKLPTQVGSMLLVGDVTALPAVNTWLAALPPTTSVTVLIEDGHPEQSSLPRAAHPNLTWEWIAPGNTPGEALAEAVAGLAQELAQERAQELAQEQNLFAWAAGERGLIKNLRPVLKNQLNLDRAHQFSQFYWMADKPFG</sequence>
<dbReference type="EMBL" id="JAJOMB010000015">
    <property type="protein sequence ID" value="MCD5314274.1"/>
    <property type="molecule type" value="Genomic_DNA"/>
</dbReference>
<dbReference type="AlphaFoldDB" id="A0A9X1SW27"/>
<keyword evidence="3" id="KW-1185">Reference proteome</keyword>
<reference evidence="2" key="1">
    <citation type="submission" date="2021-11" db="EMBL/GenBank/DDBJ databases">
        <title>Streptomyces corallinus and Kineosporia corallina sp. nov., two new coral-derived marine actinobacteria.</title>
        <authorList>
            <person name="Buangrab K."/>
            <person name="Sutthacheep M."/>
            <person name="Yeemin T."/>
            <person name="Harunari E."/>
            <person name="Igarashi Y."/>
            <person name="Sripreechasak P."/>
            <person name="Kanchanasin P."/>
            <person name="Tanasupawat S."/>
            <person name="Phongsopitanun W."/>
        </authorList>
    </citation>
    <scope>NUCLEOTIDE SEQUENCE</scope>
    <source>
        <strain evidence="2">JCM 31032</strain>
    </source>
</reference>